<dbReference type="GO" id="GO:0003723">
    <property type="term" value="F:RNA binding"/>
    <property type="evidence" value="ECO:0007669"/>
    <property type="project" value="UniProtKB-KW"/>
</dbReference>
<dbReference type="SUPFAM" id="SSF53335">
    <property type="entry name" value="S-adenosyl-L-methionine-dependent methyltransferases"/>
    <property type="match status" value="1"/>
</dbReference>
<dbReference type="GO" id="GO:0034587">
    <property type="term" value="P:piRNA processing"/>
    <property type="evidence" value="ECO:0007669"/>
    <property type="project" value="TreeGrafter"/>
</dbReference>
<evidence type="ECO:0000313" key="15">
    <source>
        <dbReference type="Proteomes" id="UP000192578"/>
    </source>
</evidence>
<dbReference type="GO" id="GO:0005737">
    <property type="term" value="C:cytoplasm"/>
    <property type="evidence" value="ECO:0007669"/>
    <property type="project" value="TreeGrafter"/>
</dbReference>
<dbReference type="PANTHER" id="PTHR21404">
    <property type="entry name" value="HEN1"/>
    <property type="match status" value="1"/>
</dbReference>
<dbReference type="GO" id="GO:0090486">
    <property type="term" value="F:small RNA 2'-O-methyltransferase activity"/>
    <property type="evidence" value="ECO:0007669"/>
    <property type="project" value="UniProtKB-EC"/>
</dbReference>
<comment type="caution">
    <text evidence="14">The sequence shown here is derived from an EMBL/GenBank/DDBJ whole genome shotgun (WGS) entry which is preliminary data.</text>
</comment>
<dbReference type="GO" id="GO:0005634">
    <property type="term" value="C:nucleus"/>
    <property type="evidence" value="ECO:0007669"/>
    <property type="project" value="TreeGrafter"/>
</dbReference>
<evidence type="ECO:0000256" key="3">
    <source>
        <dbReference type="ARBA" id="ARBA00021330"/>
    </source>
</evidence>
<keyword evidence="7" id="KW-0479">Metal-binding</keyword>
<accession>A0A1W0WL81</accession>
<evidence type="ECO:0000313" key="14">
    <source>
        <dbReference type="EMBL" id="OQV15939.1"/>
    </source>
</evidence>
<reference evidence="15" key="1">
    <citation type="submission" date="2017-01" db="EMBL/GenBank/DDBJ databases">
        <title>Comparative genomics of anhydrobiosis in the tardigrade Hypsibius dujardini.</title>
        <authorList>
            <person name="Yoshida Y."/>
            <person name="Koutsovoulos G."/>
            <person name="Laetsch D."/>
            <person name="Stevens L."/>
            <person name="Kumar S."/>
            <person name="Horikawa D."/>
            <person name="Ishino K."/>
            <person name="Komine S."/>
            <person name="Tomita M."/>
            <person name="Blaxter M."/>
            <person name="Arakawa K."/>
        </authorList>
    </citation>
    <scope>NUCLEOTIDE SEQUENCE [LARGE SCALE GENOMIC DNA]</scope>
    <source>
        <strain evidence="15">Z151</strain>
    </source>
</reference>
<keyword evidence="9" id="KW-0694">RNA-binding</keyword>
<keyword evidence="6" id="KW-0949">S-adenosyl-L-methionine</keyword>
<keyword evidence="5" id="KW-0808">Transferase</keyword>
<evidence type="ECO:0000256" key="13">
    <source>
        <dbReference type="SAM" id="MobiDB-lite"/>
    </source>
</evidence>
<dbReference type="GO" id="GO:0030422">
    <property type="term" value="P:siRNA processing"/>
    <property type="evidence" value="ECO:0007669"/>
    <property type="project" value="TreeGrafter"/>
</dbReference>
<evidence type="ECO:0000256" key="11">
    <source>
        <dbReference type="ARBA" id="ARBA00035025"/>
    </source>
</evidence>
<evidence type="ECO:0000256" key="2">
    <source>
        <dbReference type="ARBA" id="ARBA00009026"/>
    </source>
</evidence>
<organism evidence="14 15">
    <name type="scientific">Hypsibius exemplaris</name>
    <name type="common">Freshwater tardigrade</name>
    <dbReference type="NCBI Taxonomy" id="2072580"/>
    <lineage>
        <taxon>Eukaryota</taxon>
        <taxon>Metazoa</taxon>
        <taxon>Ecdysozoa</taxon>
        <taxon>Tardigrada</taxon>
        <taxon>Eutardigrada</taxon>
        <taxon>Parachela</taxon>
        <taxon>Hypsibioidea</taxon>
        <taxon>Hypsibiidae</taxon>
        <taxon>Hypsibius</taxon>
    </lineage>
</organism>
<evidence type="ECO:0000256" key="6">
    <source>
        <dbReference type="ARBA" id="ARBA00022691"/>
    </source>
</evidence>
<evidence type="ECO:0000256" key="10">
    <source>
        <dbReference type="ARBA" id="ARBA00023158"/>
    </source>
</evidence>
<dbReference type="EC" id="2.1.1.386" evidence="11"/>
<feature type="compositionally biased region" description="Acidic residues" evidence="13">
    <location>
        <begin position="408"/>
        <end position="419"/>
    </location>
</feature>
<dbReference type="PANTHER" id="PTHR21404:SF3">
    <property type="entry name" value="SMALL RNA 2'-O-METHYLTRANSFERASE"/>
    <property type="match status" value="1"/>
</dbReference>
<evidence type="ECO:0000256" key="9">
    <source>
        <dbReference type="ARBA" id="ARBA00022884"/>
    </source>
</evidence>
<feature type="region of interest" description="Disordered" evidence="13">
    <location>
        <begin position="401"/>
        <end position="431"/>
    </location>
</feature>
<keyword evidence="4" id="KW-0489">Methyltransferase</keyword>
<protein>
    <recommendedName>
        <fullName evidence="3">Small RNA 2'-O-methyltransferase</fullName>
        <ecNumber evidence="11">2.1.1.386</ecNumber>
    </recommendedName>
</protein>
<feature type="region of interest" description="Disordered" evidence="13">
    <location>
        <begin position="1"/>
        <end position="46"/>
    </location>
</feature>
<keyword evidence="8" id="KW-0460">Magnesium</keyword>
<dbReference type="GO" id="GO:0001510">
    <property type="term" value="P:RNA methylation"/>
    <property type="evidence" value="ECO:0007669"/>
    <property type="project" value="InterPro"/>
</dbReference>
<dbReference type="OrthoDB" id="2154311at2759"/>
<dbReference type="GO" id="GO:0046872">
    <property type="term" value="F:metal ion binding"/>
    <property type="evidence" value="ECO:0007669"/>
    <property type="project" value="UniProtKB-KW"/>
</dbReference>
<name>A0A1W0WL81_HYPEX</name>
<evidence type="ECO:0000256" key="1">
    <source>
        <dbReference type="ARBA" id="ARBA00001946"/>
    </source>
</evidence>
<evidence type="ECO:0000256" key="5">
    <source>
        <dbReference type="ARBA" id="ARBA00022679"/>
    </source>
</evidence>
<evidence type="ECO:0000256" key="8">
    <source>
        <dbReference type="ARBA" id="ARBA00022842"/>
    </source>
</evidence>
<dbReference type="Gene3D" id="3.40.50.150">
    <property type="entry name" value="Vaccinia Virus protein VP39"/>
    <property type="match status" value="1"/>
</dbReference>
<dbReference type="InterPro" id="IPR029063">
    <property type="entry name" value="SAM-dependent_MTases_sf"/>
</dbReference>
<dbReference type="Proteomes" id="UP000192578">
    <property type="component" value="Unassembled WGS sequence"/>
</dbReference>
<proteinExistence type="inferred from homology"/>
<sequence>MRPHQEDAATGDSSSEHYEESIPFNDGADEPYPDALEEEQPEWDDDIPAVVNLDDDDFGDEEEPLFTPPLYIQRYCAVERLIEACATSTELTSLMDLGCAELKFLVRAKNGKQFERIVGVDCDEFLVGSHCRRLLPHVFEMVNKRERPLKMEVFAGDATQPDKRLLNIDVVTAIELIEHMNVETHVALAETVFGVVQPKLAVFTTPNVEYNPLFPGGSVEVRRHWDHRFEWTRAEFQTWTHAVVEKYPAYTVQLQGVGCQSPETIESHGYCSQIAVFTRNPDMPRVKRHITTPTYKLIREVDYPWAPPKTLAEELSAVMGGECYSLAKELQEEEENLHVYHHDWFTFKVEQLLASRWRLQHLLEATEETDRLGMLRVALKTSLCDWIKFDEENDKVSYQILGPNDHGSEDESPNLDMEAEAAGHYPLGSEMADMLEELEDPAFDDDY</sequence>
<evidence type="ECO:0000256" key="4">
    <source>
        <dbReference type="ARBA" id="ARBA00022603"/>
    </source>
</evidence>
<feature type="compositionally biased region" description="Acidic residues" evidence="13">
    <location>
        <begin position="27"/>
        <end position="46"/>
    </location>
</feature>
<dbReference type="AlphaFoldDB" id="A0A1W0WL81"/>
<dbReference type="InterPro" id="IPR026610">
    <property type="entry name" value="Hen1"/>
</dbReference>
<comment type="catalytic activity">
    <reaction evidence="12">
        <text>small RNA 3'-end nucleotide + S-adenosyl-L-methionine = small RNA 3'-end 2'-O-methylnucleotide + S-adenosyl-L-homocysteine + H(+)</text>
        <dbReference type="Rhea" id="RHEA:37887"/>
        <dbReference type="Rhea" id="RHEA-COMP:10415"/>
        <dbReference type="Rhea" id="RHEA-COMP:10416"/>
        <dbReference type="ChEBI" id="CHEBI:15378"/>
        <dbReference type="ChEBI" id="CHEBI:57856"/>
        <dbReference type="ChEBI" id="CHEBI:59789"/>
        <dbReference type="ChEBI" id="CHEBI:74896"/>
        <dbReference type="ChEBI" id="CHEBI:74898"/>
        <dbReference type="EC" id="2.1.1.386"/>
    </reaction>
</comment>
<evidence type="ECO:0000256" key="12">
    <source>
        <dbReference type="ARBA" id="ARBA00048418"/>
    </source>
</evidence>
<comment type="similarity">
    <text evidence="2">Belongs to the methyltransferase superfamily. HEN1 family.</text>
</comment>
<keyword evidence="10" id="KW-0943">RNA-mediated gene silencing</keyword>
<dbReference type="EMBL" id="MTYJ01000080">
    <property type="protein sequence ID" value="OQV15939.1"/>
    <property type="molecule type" value="Genomic_DNA"/>
</dbReference>
<evidence type="ECO:0000256" key="7">
    <source>
        <dbReference type="ARBA" id="ARBA00022723"/>
    </source>
</evidence>
<keyword evidence="15" id="KW-1185">Reference proteome</keyword>
<gene>
    <name evidence="14" type="ORF">BV898_09862</name>
</gene>
<comment type="cofactor">
    <cofactor evidence="1">
        <name>Mg(2+)</name>
        <dbReference type="ChEBI" id="CHEBI:18420"/>
    </cofactor>
</comment>